<dbReference type="EMBL" id="JADIKI010000023">
    <property type="protein sequence ID" value="MFK2855258.1"/>
    <property type="molecule type" value="Genomic_DNA"/>
</dbReference>
<evidence type="ECO:0008006" key="3">
    <source>
        <dbReference type="Google" id="ProtNLM"/>
    </source>
</evidence>
<protein>
    <recommendedName>
        <fullName evidence="3">Prevent-host-death protein</fullName>
    </recommendedName>
</protein>
<organism evidence="1 2">
    <name type="scientific">Dyella humi</name>
    <dbReference type="NCBI Taxonomy" id="1770547"/>
    <lineage>
        <taxon>Bacteria</taxon>
        <taxon>Pseudomonadati</taxon>
        <taxon>Pseudomonadota</taxon>
        <taxon>Gammaproteobacteria</taxon>
        <taxon>Lysobacterales</taxon>
        <taxon>Rhodanobacteraceae</taxon>
        <taxon>Dyella</taxon>
    </lineage>
</organism>
<comment type="caution">
    <text evidence="1">The sequence shown here is derived from an EMBL/GenBank/DDBJ whole genome shotgun (WGS) entry which is preliminary data.</text>
</comment>
<dbReference type="RefSeq" id="WP_380006370.1">
    <property type="nucleotide sequence ID" value="NZ_JADIKI010000023.1"/>
</dbReference>
<keyword evidence="2" id="KW-1185">Reference proteome</keyword>
<dbReference type="NCBIfam" id="NF041551">
    <property type="entry name" value="YlcI_YnfO_N"/>
    <property type="match status" value="1"/>
</dbReference>
<gene>
    <name evidence="1" type="ORF">ISP18_11695</name>
</gene>
<reference evidence="1 2" key="1">
    <citation type="submission" date="2020-10" db="EMBL/GenBank/DDBJ databases">
        <title>Phylogeny of dyella-like bacteria.</title>
        <authorList>
            <person name="Fu J."/>
        </authorList>
    </citation>
    <scope>NUCLEOTIDE SEQUENCE [LARGE SCALE GENOMIC DNA]</scope>
    <source>
        <strain evidence="1 2">DHG40</strain>
    </source>
</reference>
<proteinExistence type="predicted"/>
<name>A0ABW8IJ93_9GAMM</name>
<evidence type="ECO:0000313" key="2">
    <source>
        <dbReference type="Proteomes" id="UP001620409"/>
    </source>
</evidence>
<evidence type="ECO:0000313" key="1">
    <source>
        <dbReference type="EMBL" id="MFK2855258.1"/>
    </source>
</evidence>
<sequence>MIRSNTKNSLLPSVRVGAELRQQVEKVLADDESLSGFIEASVRSEIHERLTRQAFLQRGLQSKAQAEETGVYYSADHVMDRLDDTLANRKAKKEKG</sequence>
<accession>A0ABW8IJ93</accession>
<dbReference type="Proteomes" id="UP001620409">
    <property type="component" value="Unassembled WGS sequence"/>
</dbReference>